<dbReference type="InterPro" id="IPR019265">
    <property type="entry name" value="RTRAF"/>
</dbReference>
<proteinExistence type="predicted"/>
<accession>A0A8J2NNP5</accession>
<feature type="non-terminal residue" evidence="1">
    <location>
        <position position="52"/>
    </location>
</feature>
<evidence type="ECO:0000313" key="1">
    <source>
        <dbReference type="EMBL" id="CAG7716343.1"/>
    </source>
</evidence>
<protein>
    <submittedName>
        <fullName evidence="1">Uncharacterized protein</fullName>
    </submittedName>
</protein>
<feature type="non-terminal residue" evidence="1">
    <location>
        <position position="1"/>
    </location>
</feature>
<evidence type="ECO:0000313" key="2">
    <source>
        <dbReference type="Proteomes" id="UP000708208"/>
    </source>
</evidence>
<dbReference type="Pfam" id="PF10036">
    <property type="entry name" value="RLL"/>
    <property type="match status" value="1"/>
</dbReference>
<gene>
    <name evidence="1" type="ORF">AFUS01_LOCUS5857</name>
</gene>
<name>A0A8J2NNP5_9HEXA</name>
<keyword evidence="2" id="KW-1185">Reference proteome</keyword>
<comment type="caution">
    <text evidence="1">The sequence shown here is derived from an EMBL/GenBank/DDBJ whole genome shotgun (WGS) entry which is preliminary data.</text>
</comment>
<reference evidence="1" key="1">
    <citation type="submission" date="2021-06" db="EMBL/GenBank/DDBJ databases">
        <authorList>
            <person name="Hodson N. C."/>
            <person name="Mongue J. A."/>
            <person name="Jaron S. K."/>
        </authorList>
    </citation>
    <scope>NUCLEOTIDE SEQUENCE</scope>
</reference>
<dbReference type="EMBL" id="CAJVCH010037792">
    <property type="protein sequence ID" value="CAG7716343.1"/>
    <property type="molecule type" value="Genomic_DNA"/>
</dbReference>
<sequence length="52" mass="5841">APEVIDWLLGLAIRLEYSDAADKYSKASSENIKLEQREAPKMITANPLDHID</sequence>
<dbReference type="OrthoDB" id="514167at2759"/>
<organism evidence="1 2">
    <name type="scientific">Allacma fusca</name>
    <dbReference type="NCBI Taxonomy" id="39272"/>
    <lineage>
        <taxon>Eukaryota</taxon>
        <taxon>Metazoa</taxon>
        <taxon>Ecdysozoa</taxon>
        <taxon>Arthropoda</taxon>
        <taxon>Hexapoda</taxon>
        <taxon>Collembola</taxon>
        <taxon>Symphypleona</taxon>
        <taxon>Sminthuridae</taxon>
        <taxon>Allacma</taxon>
    </lineage>
</organism>
<dbReference type="AlphaFoldDB" id="A0A8J2NNP5"/>
<dbReference type="Proteomes" id="UP000708208">
    <property type="component" value="Unassembled WGS sequence"/>
</dbReference>